<evidence type="ECO:0000313" key="4">
    <source>
        <dbReference type="Proteomes" id="UP000265618"/>
    </source>
</evidence>
<evidence type="ECO:0000259" key="2">
    <source>
        <dbReference type="PROSITE" id="PS50192"/>
    </source>
</evidence>
<keyword evidence="1" id="KW-0472">Membrane</keyword>
<reference evidence="3 4" key="1">
    <citation type="journal article" date="2018" name="PLoS ONE">
        <title>The draft genome of Kipferlia bialata reveals reductive genome evolution in fornicate parasites.</title>
        <authorList>
            <person name="Tanifuji G."/>
            <person name="Takabayashi S."/>
            <person name="Kume K."/>
            <person name="Takagi M."/>
            <person name="Nakayama T."/>
            <person name="Kamikawa R."/>
            <person name="Inagaki Y."/>
            <person name="Hashimoto T."/>
        </authorList>
    </citation>
    <scope>NUCLEOTIDE SEQUENCE [LARGE SCALE GENOMIC DNA]</scope>
    <source>
        <strain evidence="3">NY0173</strain>
    </source>
</reference>
<feature type="transmembrane region" description="Helical" evidence="1">
    <location>
        <begin position="60"/>
        <end position="78"/>
    </location>
</feature>
<keyword evidence="1" id="KW-1133">Transmembrane helix</keyword>
<name>A0A9K3D898_9EUKA</name>
<dbReference type="CDD" id="cd15841">
    <property type="entry name" value="SNARE_Qc"/>
    <property type="match status" value="1"/>
</dbReference>
<dbReference type="AlphaFoldDB" id="A0A9K3D898"/>
<dbReference type="SUPFAM" id="SSF58038">
    <property type="entry name" value="SNARE fusion complex"/>
    <property type="match status" value="1"/>
</dbReference>
<dbReference type="Gene3D" id="1.20.5.110">
    <property type="match status" value="1"/>
</dbReference>
<feature type="domain" description="T-SNARE coiled-coil homology" evidence="2">
    <location>
        <begin position="1"/>
        <end position="50"/>
    </location>
</feature>
<organism evidence="3 4">
    <name type="scientific">Kipferlia bialata</name>
    <dbReference type="NCBI Taxonomy" id="797122"/>
    <lineage>
        <taxon>Eukaryota</taxon>
        <taxon>Metamonada</taxon>
        <taxon>Carpediemonas-like organisms</taxon>
        <taxon>Kipferlia</taxon>
    </lineage>
</organism>
<dbReference type="EMBL" id="BDIP01006688">
    <property type="protein sequence ID" value="GIQ90804.1"/>
    <property type="molecule type" value="Genomic_DNA"/>
</dbReference>
<evidence type="ECO:0000256" key="1">
    <source>
        <dbReference type="SAM" id="Phobius"/>
    </source>
</evidence>
<accession>A0A9K3D898</accession>
<dbReference type="Proteomes" id="UP000265618">
    <property type="component" value="Unassembled WGS sequence"/>
</dbReference>
<protein>
    <recommendedName>
        <fullName evidence="2">t-SNARE coiled-coil homology domain-containing protein</fullName>
    </recommendedName>
</protein>
<keyword evidence="4" id="KW-1185">Reference proteome</keyword>
<dbReference type="InterPro" id="IPR000727">
    <property type="entry name" value="T_SNARE_dom"/>
</dbReference>
<dbReference type="PROSITE" id="PS50192">
    <property type="entry name" value="T_SNARE"/>
    <property type="match status" value="1"/>
</dbReference>
<keyword evidence="1" id="KW-0812">Transmembrane</keyword>
<gene>
    <name evidence="3" type="ORF">KIPB_013738</name>
</gene>
<dbReference type="OrthoDB" id="546861at2759"/>
<proteinExistence type="predicted"/>
<comment type="caution">
    <text evidence="3">The sequence shown here is derived from an EMBL/GenBank/DDBJ whole genome shotgun (WGS) entry which is preliminary data.</text>
</comment>
<evidence type="ECO:0000313" key="3">
    <source>
        <dbReference type="EMBL" id="GIQ90804.1"/>
    </source>
</evidence>
<feature type="non-terminal residue" evidence="3">
    <location>
        <position position="79"/>
    </location>
</feature>
<sequence>LAAPLSRIKQHGEMMGDELSRQAQLMDEFHTEVKDTNTKAVKVTNKVTALAEKMRSNSQMCMFLIVLVVFLAVLMIWIL</sequence>